<proteinExistence type="predicted"/>
<protein>
    <submittedName>
        <fullName evidence="2">PaaI family thioesterase</fullName>
    </submittedName>
</protein>
<dbReference type="PANTHER" id="PTHR47260">
    <property type="entry name" value="UPF0644 PROTEIN PB2B4.06"/>
    <property type="match status" value="1"/>
</dbReference>
<sequence>MKKIVNPWLGMDGYFCFGCAPDNEAGVKMEFYEDGDEVVCFWHPEPKYQGWTHTLHGGIQATLLDEVSAWTIARKLQTTGVTSKMELRYLKPVHTTDKYLVVRGRIAEQRRNIVTVEACLCNSAGEPCTKASCTYFTFSKEKALSELHFSGCETEDGEVEPAI</sequence>
<dbReference type="InterPro" id="IPR052061">
    <property type="entry name" value="PTE-AB_protein"/>
</dbReference>
<evidence type="ECO:0000313" key="3">
    <source>
        <dbReference type="Proteomes" id="UP000784286"/>
    </source>
</evidence>
<dbReference type="EMBL" id="JAHLFJ010000100">
    <property type="protein sequence ID" value="MBU3857076.1"/>
    <property type="molecule type" value="Genomic_DNA"/>
</dbReference>
<dbReference type="Pfam" id="PF03061">
    <property type="entry name" value="4HBT"/>
    <property type="match status" value="1"/>
</dbReference>
<comment type="caution">
    <text evidence="2">The sequence shown here is derived from an EMBL/GenBank/DDBJ whole genome shotgun (WGS) entry which is preliminary data.</text>
</comment>
<reference evidence="2" key="2">
    <citation type="submission" date="2021-04" db="EMBL/GenBank/DDBJ databases">
        <authorList>
            <person name="Gilroy R."/>
        </authorList>
    </citation>
    <scope>NUCLEOTIDE SEQUENCE</scope>
    <source>
        <strain evidence="2">8470</strain>
    </source>
</reference>
<dbReference type="GO" id="GO:0016790">
    <property type="term" value="F:thiolester hydrolase activity"/>
    <property type="evidence" value="ECO:0007669"/>
    <property type="project" value="UniProtKB-ARBA"/>
</dbReference>
<evidence type="ECO:0000313" key="2">
    <source>
        <dbReference type="EMBL" id="MBU3857076.1"/>
    </source>
</evidence>
<feature type="domain" description="Thioesterase" evidence="1">
    <location>
        <begin position="54"/>
        <end position="126"/>
    </location>
</feature>
<reference evidence="2" key="1">
    <citation type="journal article" date="2021" name="PeerJ">
        <title>Extensive microbial diversity within the chicken gut microbiome revealed by metagenomics and culture.</title>
        <authorList>
            <person name="Gilroy R."/>
            <person name="Ravi A."/>
            <person name="Getino M."/>
            <person name="Pursley I."/>
            <person name="Horton D.L."/>
            <person name="Alikhan N.F."/>
            <person name="Baker D."/>
            <person name="Gharbi K."/>
            <person name="Hall N."/>
            <person name="Watson M."/>
            <person name="Adriaenssens E.M."/>
            <person name="Foster-Nyarko E."/>
            <person name="Jarju S."/>
            <person name="Secka A."/>
            <person name="Antonio M."/>
            <person name="Oren A."/>
            <person name="Chaudhuri R.R."/>
            <person name="La Ragione R."/>
            <person name="Hildebrand F."/>
            <person name="Pallen M.J."/>
        </authorList>
    </citation>
    <scope>NUCLEOTIDE SEQUENCE</scope>
    <source>
        <strain evidence="2">8470</strain>
    </source>
</reference>
<dbReference type="InterPro" id="IPR029069">
    <property type="entry name" value="HotDog_dom_sf"/>
</dbReference>
<dbReference type="PANTHER" id="PTHR47260:SF1">
    <property type="entry name" value="UPF0644 PROTEIN PB2B4.06"/>
    <property type="match status" value="1"/>
</dbReference>
<dbReference type="AlphaFoldDB" id="A0A948TPK1"/>
<dbReference type="Proteomes" id="UP000784286">
    <property type="component" value="Unassembled WGS sequence"/>
</dbReference>
<dbReference type="CDD" id="cd03443">
    <property type="entry name" value="PaaI_thioesterase"/>
    <property type="match status" value="1"/>
</dbReference>
<gene>
    <name evidence="2" type="ORF">H9928_11150</name>
</gene>
<accession>A0A948TPK1</accession>
<dbReference type="InterPro" id="IPR006683">
    <property type="entry name" value="Thioestr_dom"/>
</dbReference>
<organism evidence="2 3">
    <name type="scientific">Candidatus Phocaeicola excrementipullorum</name>
    <dbReference type="NCBI Taxonomy" id="2838731"/>
    <lineage>
        <taxon>Bacteria</taxon>
        <taxon>Pseudomonadati</taxon>
        <taxon>Bacteroidota</taxon>
        <taxon>Bacteroidia</taxon>
        <taxon>Bacteroidales</taxon>
        <taxon>Bacteroidaceae</taxon>
        <taxon>Phocaeicola</taxon>
    </lineage>
</organism>
<dbReference type="Gene3D" id="3.10.129.10">
    <property type="entry name" value="Hotdog Thioesterase"/>
    <property type="match status" value="1"/>
</dbReference>
<evidence type="ECO:0000259" key="1">
    <source>
        <dbReference type="Pfam" id="PF03061"/>
    </source>
</evidence>
<name>A0A948TPK1_9BACT</name>
<dbReference type="SUPFAM" id="SSF54637">
    <property type="entry name" value="Thioesterase/thiol ester dehydrase-isomerase"/>
    <property type="match status" value="1"/>
</dbReference>